<name>A0AAT9HD15_9ACTN</name>
<reference evidence="1" key="2">
    <citation type="submission" date="2024-07" db="EMBL/GenBank/DDBJ databases">
        <title>Streptomyces haneummycinica sp. nov., a new antibiotic-producing actinobacterium isolated from marine sediment.</title>
        <authorList>
            <person name="Uemura M."/>
            <person name="Hamada M."/>
            <person name="Hirano S."/>
            <person name="Kobayashi K."/>
            <person name="Ohshiro T."/>
            <person name="Kobayashi T."/>
            <person name="Terahara T."/>
        </authorList>
    </citation>
    <scope>NUCLEOTIDE SEQUENCE</scope>
    <source>
        <strain evidence="1">KM77-8</strain>
    </source>
</reference>
<dbReference type="AlphaFoldDB" id="A0AAT9HD15"/>
<reference evidence="1" key="1">
    <citation type="submission" date="2024-06" db="EMBL/GenBank/DDBJ databases">
        <authorList>
            <consortium name="consrtm"/>
            <person name="Uemura M."/>
            <person name="Terahara T."/>
        </authorList>
    </citation>
    <scope>NUCLEOTIDE SEQUENCE</scope>
    <source>
        <strain evidence="1">KM77-8</strain>
    </source>
</reference>
<sequence>MISAEREVFVRLRDARYIDDEMLRTLLRRLDLEEAAAYREAT</sequence>
<organism evidence="1">
    <name type="scientific">Streptomyces haneummycinicus</name>
    <dbReference type="NCBI Taxonomy" id="3074435"/>
    <lineage>
        <taxon>Bacteria</taxon>
        <taxon>Bacillati</taxon>
        <taxon>Actinomycetota</taxon>
        <taxon>Actinomycetes</taxon>
        <taxon>Kitasatosporales</taxon>
        <taxon>Streptomycetaceae</taxon>
        <taxon>Streptomyces</taxon>
    </lineage>
</organism>
<proteinExistence type="predicted"/>
<dbReference type="EMBL" id="AP035768">
    <property type="protein sequence ID" value="BFO15200.1"/>
    <property type="molecule type" value="Genomic_DNA"/>
</dbReference>
<evidence type="ECO:0000313" key="1">
    <source>
        <dbReference type="EMBL" id="BFO15200.1"/>
    </source>
</evidence>
<gene>
    <name evidence="1" type="ORF">SHKM778_15880</name>
</gene>
<accession>A0AAT9HD15</accession>
<protein>
    <submittedName>
        <fullName evidence="1">Uncharacterized protein</fullName>
    </submittedName>
</protein>